<feature type="domain" description="PiggyBac transposable element-derived protein" evidence="2">
    <location>
        <begin position="1"/>
        <end position="261"/>
    </location>
</feature>
<sequence length="267" mass="31308">MSRNRYGLLLRMLHFVDNALALPRDHPDSDSLFKIRPFLDHFVDRFSEIYVPGKEISVDESFVLFKGHLVFRQFIPSKRAWYGMKLYMLSESSKGYVYNFWFYTGRDHSVHPPGCPSTFGVSEKIVLELGRRLFNKGHHLYVDNFYTRVQLFKEFFKVDTVACGKIRSNRKGYPRELVCKKLEKGQCSALRNDELLALKFVDRRDVYMLTTIHDESTSPVAVWCRVAEVRKPVCILDYNKHMGGVDRVDQRLEPYTAVRKAYVCIRN</sequence>
<keyword evidence="4" id="KW-1185">Reference proteome</keyword>
<proteinExistence type="predicted"/>
<name>A0AAV7UW90_PLEWA</name>
<dbReference type="InterPro" id="IPR029526">
    <property type="entry name" value="PGBD"/>
</dbReference>
<dbReference type="PANTHER" id="PTHR46599:SF3">
    <property type="entry name" value="PIGGYBAC TRANSPOSABLE ELEMENT-DERIVED PROTEIN 4"/>
    <property type="match status" value="1"/>
</dbReference>
<organism evidence="3 4">
    <name type="scientific">Pleurodeles waltl</name>
    <name type="common">Iberian ribbed newt</name>
    <dbReference type="NCBI Taxonomy" id="8319"/>
    <lineage>
        <taxon>Eukaryota</taxon>
        <taxon>Metazoa</taxon>
        <taxon>Chordata</taxon>
        <taxon>Craniata</taxon>
        <taxon>Vertebrata</taxon>
        <taxon>Euteleostomi</taxon>
        <taxon>Amphibia</taxon>
        <taxon>Batrachia</taxon>
        <taxon>Caudata</taxon>
        <taxon>Salamandroidea</taxon>
        <taxon>Salamandridae</taxon>
        <taxon>Pleurodelinae</taxon>
        <taxon>Pleurodeles</taxon>
    </lineage>
</organism>
<evidence type="ECO:0000259" key="2">
    <source>
        <dbReference type="Pfam" id="PF13843"/>
    </source>
</evidence>
<gene>
    <name evidence="3" type="ORF">NDU88_001500</name>
</gene>
<evidence type="ECO:0000256" key="1">
    <source>
        <dbReference type="SAM" id="SignalP"/>
    </source>
</evidence>
<dbReference type="Proteomes" id="UP001066276">
    <property type="component" value="Chromosome 2_2"/>
</dbReference>
<comment type="caution">
    <text evidence="3">The sequence shown here is derived from an EMBL/GenBank/DDBJ whole genome shotgun (WGS) entry which is preliminary data.</text>
</comment>
<dbReference type="Pfam" id="PF13843">
    <property type="entry name" value="DDE_Tnp_1_7"/>
    <property type="match status" value="1"/>
</dbReference>
<feature type="signal peptide" evidence="1">
    <location>
        <begin position="1"/>
        <end position="21"/>
    </location>
</feature>
<dbReference type="EMBL" id="JANPWB010000004">
    <property type="protein sequence ID" value="KAJ1192188.1"/>
    <property type="molecule type" value="Genomic_DNA"/>
</dbReference>
<feature type="chain" id="PRO_5043911073" description="PiggyBac transposable element-derived protein domain-containing protein" evidence="1">
    <location>
        <begin position="22"/>
        <end position="267"/>
    </location>
</feature>
<evidence type="ECO:0000313" key="4">
    <source>
        <dbReference type="Proteomes" id="UP001066276"/>
    </source>
</evidence>
<reference evidence="3" key="1">
    <citation type="journal article" date="2022" name="bioRxiv">
        <title>Sequencing and chromosome-scale assembly of the giantPleurodeles waltlgenome.</title>
        <authorList>
            <person name="Brown T."/>
            <person name="Elewa A."/>
            <person name="Iarovenko S."/>
            <person name="Subramanian E."/>
            <person name="Araus A.J."/>
            <person name="Petzold A."/>
            <person name="Susuki M."/>
            <person name="Suzuki K.-i.T."/>
            <person name="Hayashi T."/>
            <person name="Toyoda A."/>
            <person name="Oliveira C."/>
            <person name="Osipova E."/>
            <person name="Leigh N.D."/>
            <person name="Simon A."/>
            <person name="Yun M.H."/>
        </authorList>
    </citation>
    <scope>NUCLEOTIDE SEQUENCE</scope>
    <source>
        <strain evidence="3">20211129_DDA</strain>
        <tissue evidence="3">Liver</tissue>
    </source>
</reference>
<evidence type="ECO:0000313" key="3">
    <source>
        <dbReference type="EMBL" id="KAJ1192188.1"/>
    </source>
</evidence>
<accession>A0AAV7UW90</accession>
<keyword evidence="1" id="KW-0732">Signal</keyword>
<protein>
    <recommendedName>
        <fullName evidence="2">PiggyBac transposable element-derived protein domain-containing protein</fullName>
    </recommendedName>
</protein>
<dbReference type="PANTHER" id="PTHR46599">
    <property type="entry name" value="PIGGYBAC TRANSPOSABLE ELEMENT-DERIVED PROTEIN 4"/>
    <property type="match status" value="1"/>
</dbReference>
<dbReference type="AlphaFoldDB" id="A0AAV7UW90"/>